<dbReference type="HOGENOM" id="CLU_000445_92_1_7"/>
<evidence type="ECO:0000259" key="1">
    <source>
        <dbReference type="PROSITE" id="PS51832"/>
    </source>
</evidence>
<dbReference type="Proteomes" id="UP000007845">
    <property type="component" value="Chromosome"/>
</dbReference>
<dbReference type="GO" id="GO:0016787">
    <property type="term" value="F:hydrolase activity"/>
    <property type="evidence" value="ECO:0007669"/>
    <property type="project" value="UniProtKB-KW"/>
</dbReference>
<protein>
    <submittedName>
        <fullName evidence="2">Metal dependent phosphohydrolase</fullName>
    </submittedName>
</protein>
<name>F0JHC9_9BACT</name>
<dbReference type="eggNOG" id="COG2206">
    <property type="taxonomic scope" value="Bacteria"/>
</dbReference>
<dbReference type="PROSITE" id="PS51832">
    <property type="entry name" value="HD_GYP"/>
    <property type="match status" value="1"/>
</dbReference>
<dbReference type="CDD" id="cd00077">
    <property type="entry name" value="HDc"/>
    <property type="match status" value="1"/>
</dbReference>
<dbReference type="InterPro" id="IPR021812">
    <property type="entry name" value="DUF3391"/>
</dbReference>
<accession>F0JHC9</accession>
<dbReference type="EMBL" id="CP003220">
    <property type="protein sequence ID" value="EGB15244.1"/>
    <property type="molecule type" value="Genomic_DNA"/>
</dbReference>
<dbReference type="InterPro" id="IPR037522">
    <property type="entry name" value="HD_GYP_dom"/>
</dbReference>
<dbReference type="AlphaFoldDB" id="F0JHC9"/>
<keyword evidence="3" id="KW-1185">Reference proteome</keyword>
<dbReference type="SUPFAM" id="SSF109604">
    <property type="entry name" value="HD-domain/PDEase-like"/>
    <property type="match status" value="1"/>
</dbReference>
<dbReference type="SMR" id="F0JHC9"/>
<dbReference type="RefSeq" id="WP_014322671.1">
    <property type="nucleotide sequence ID" value="NC_016803.1"/>
</dbReference>
<gene>
    <name evidence="2" type="ORF">DND132_2038</name>
</gene>
<dbReference type="SMART" id="SM00471">
    <property type="entry name" value="HDc"/>
    <property type="match status" value="1"/>
</dbReference>
<feature type="domain" description="HD-GYP" evidence="1">
    <location>
        <begin position="135"/>
        <end position="330"/>
    </location>
</feature>
<sequence length="400" mass="44821">MIKKIPIEELKPGMEVVRVADDLWHHLPYLYAEPGIIESEEEVARLRELGYRETFVATDEAAGKTDEAHLEQLLAEPRLDRERPVRTPFGEAISSAMVTYEDAMAHAMQIVQDAKLGRKMDFATSLETASAIVESAVSNPDTLVCLAKLSEFDDYTYTHCINVAAISVVFGEYIGMSREELVLLGVAGMMHDLGKTTVPARIINKPGPLTRPERDEVRRHPEYGCDILQRNSDIPAKVLRAVMHHHERHNGSGYPAGMTRKDIPAFARILSLADVYDALTSDRCYKNAILPNKALGIMYGMRDQDFDPTEVQLFIKCLGIFPAGSFVRLNTGEYALVFETNSREPLNPKIRIIMDREMKPIRTRDVDLTAPDGGDGPIEILECADPSAYRKNLMNYLTAR</sequence>
<dbReference type="Pfam" id="PF13487">
    <property type="entry name" value="HD_5"/>
    <property type="match status" value="1"/>
</dbReference>
<proteinExistence type="predicted"/>
<evidence type="ECO:0000313" key="2">
    <source>
        <dbReference type="EMBL" id="EGB15244.1"/>
    </source>
</evidence>
<evidence type="ECO:0000313" key="3">
    <source>
        <dbReference type="Proteomes" id="UP000007845"/>
    </source>
</evidence>
<dbReference type="PANTHER" id="PTHR43155:SF2">
    <property type="entry name" value="CYCLIC DI-GMP PHOSPHODIESTERASE PA4108"/>
    <property type="match status" value="1"/>
</dbReference>
<dbReference type="OrthoDB" id="9802066at2"/>
<reference evidence="2 3" key="1">
    <citation type="journal article" date="2011" name="J. Bacteriol.">
        <title>Genome sequence of the mercury-methylating strain Desulfovibrio desulfuricans ND132.</title>
        <authorList>
            <person name="Brown S.D."/>
            <person name="Gilmour C.C."/>
            <person name="Kucken A.M."/>
            <person name="Wall J.D."/>
            <person name="Elias D.A."/>
            <person name="Brandt C.C."/>
            <person name="Podar M."/>
            <person name="Chertkov O."/>
            <person name="Held B."/>
            <person name="Bruce D.C."/>
            <person name="Detter J.C."/>
            <person name="Tapia R."/>
            <person name="Han C.S."/>
            <person name="Goodwin L.A."/>
            <person name="Cheng J.F."/>
            <person name="Pitluck S."/>
            <person name="Woyke T."/>
            <person name="Mikhailova N."/>
            <person name="Ivanova N.N."/>
            <person name="Han J."/>
            <person name="Lucas S."/>
            <person name="Lapidus A.L."/>
            <person name="Land M.L."/>
            <person name="Hauser L.J."/>
            <person name="Palumbo A.V."/>
        </authorList>
    </citation>
    <scope>NUCLEOTIDE SEQUENCE [LARGE SCALE GENOMIC DNA]</scope>
    <source>
        <strain evidence="2 3">ND132</strain>
    </source>
</reference>
<organism evidence="2 3">
    <name type="scientific">Pseudodesulfovibrio mercurii</name>
    <dbReference type="NCBI Taxonomy" id="641491"/>
    <lineage>
        <taxon>Bacteria</taxon>
        <taxon>Pseudomonadati</taxon>
        <taxon>Thermodesulfobacteriota</taxon>
        <taxon>Desulfovibrionia</taxon>
        <taxon>Desulfovibrionales</taxon>
        <taxon>Desulfovibrionaceae</taxon>
    </lineage>
</organism>
<dbReference type="Pfam" id="PF11871">
    <property type="entry name" value="DUF3391"/>
    <property type="match status" value="1"/>
</dbReference>
<keyword evidence="2" id="KW-0378">Hydrolase</keyword>
<dbReference type="Gene3D" id="1.10.3210.10">
    <property type="entry name" value="Hypothetical protein af1432"/>
    <property type="match status" value="1"/>
</dbReference>
<dbReference type="InterPro" id="IPR003607">
    <property type="entry name" value="HD/PDEase_dom"/>
</dbReference>
<dbReference type="PANTHER" id="PTHR43155">
    <property type="entry name" value="CYCLIC DI-GMP PHOSPHODIESTERASE PA4108-RELATED"/>
    <property type="match status" value="1"/>
</dbReference>
<dbReference type="KEGG" id="ddn:DND132_2038"/>
<dbReference type="STRING" id="641491.DND132_2038"/>